<gene>
    <name evidence="1" type="ORF">BAR24066_01196</name>
</gene>
<dbReference type="AlphaFoldDB" id="A0A9Q9SFD3"/>
<organism evidence="1 2">
    <name type="scientific">Burkholderia arboris</name>
    <dbReference type="NCBI Taxonomy" id="488730"/>
    <lineage>
        <taxon>Bacteria</taxon>
        <taxon>Pseudomonadati</taxon>
        <taxon>Pseudomonadota</taxon>
        <taxon>Betaproteobacteria</taxon>
        <taxon>Burkholderiales</taxon>
        <taxon>Burkholderiaceae</taxon>
        <taxon>Burkholderia</taxon>
        <taxon>Burkholderia cepacia complex</taxon>
    </lineage>
</organism>
<proteinExistence type="predicted"/>
<dbReference type="RefSeq" id="WP_174991768.1">
    <property type="nucleotide sequence ID" value="NZ_CABVPX010000003.1"/>
</dbReference>
<sequence length="701" mass="78413">MEKSTADDLLQQIRESKGSGYLDRAYQRSFSLNVFQMNAVELIAAAQRVKDPDQGMALMMEKNHEAGLQAHRELNRHVHNFVSSSLTLVEHTRVFMRKHYADTELFEIYERQVIATFAKSPIAQFVQGLRNYMLHRGLPNSSMFMKFSTSAGATDGSGRMETGVQYDTASLLDWKDWKSVARTYLEQAGRHLDVHEFAQEYLTLVNQFHGWLDATLATHHRSDLEELRQLHVRHQTISPTREPIAPTVPPDSPPVEPFGLTSIQTADLDRISLDLLGRIRELHLKQAPPGFPSERPATQITDRELIGPVTFWGQEVNGNAALMFLLYEGKSHGLAADDYHVLDSLTDAVMSVAWARNGLSRKFVEATFLDWARQQFPAAQLSFPEALCNAARESVTDVEVWAPIANMEVEQGFDFGPVRIESITAAVMENLRSRAPSPRPEQEQEVNQFFEKLKSEIQGYAVAIVSIEGEPAFAVERARRIAQDAVGLLTFFSPAAARSYLFGPVALAGAEYIPSSKLIALYEGGFHHSESVLPKHVGHWRLSIQQIAELNSNLLEAAALLVVSEGLSEFALAVRASILIYSKGITLVAPLDRLRNCLSALEGVLLRHDMEPRAHSIANRMSFVLAQAGADGEAVKKIVQQIYWLQDQPSRTEQGHRESELITTFTSYAYHVLHVALGNVQTFSSKVQFVIEIDRMGLSRQ</sequence>
<protein>
    <submittedName>
        <fullName evidence="1">Uncharacterized protein</fullName>
    </submittedName>
</protein>
<accession>A0A9Q9SFD3</accession>
<evidence type="ECO:0000313" key="2">
    <source>
        <dbReference type="Proteomes" id="UP000494172"/>
    </source>
</evidence>
<dbReference type="EMBL" id="CABVPX010000003">
    <property type="protein sequence ID" value="VWB28479.1"/>
    <property type="molecule type" value="Genomic_DNA"/>
</dbReference>
<dbReference type="Proteomes" id="UP000494172">
    <property type="component" value="Unassembled WGS sequence"/>
</dbReference>
<comment type="caution">
    <text evidence="1">The sequence shown here is derived from an EMBL/GenBank/DDBJ whole genome shotgun (WGS) entry which is preliminary data.</text>
</comment>
<evidence type="ECO:0000313" key="1">
    <source>
        <dbReference type="EMBL" id="VWB28479.1"/>
    </source>
</evidence>
<name>A0A9Q9SFD3_9BURK</name>
<reference evidence="1 2" key="1">
    <citation type="submission" date="2019-09" db="EMBL/GenBank/DDBJ databases">
        <authorList>
            <person name="Depoorter E."/>
        </authorList>
    </citation>
    <scope>NUCLEOTIDE SEQUENCE [LARGE SCALE GENOMIC DNA]</scope>
    <source>
        <strain evidence="1">LMG 24066</strain>
    </source>
</reference>